<evidence type="ECO:0000313" key="2">
    <source>
        <dbReference type="Proteomes" id="UP001174909"/>
    </source>
</evidence>
<gene>
    <name evidence="1" type="ORF">GBAR_LOCUS1224</name>
</gene>
<dbReference type="EMBL" id="CASHTH010000181">
    <property type="protein sequence ID" value="CAI7993230.1"/>
    <property type="molecule type" value="Genomic_DNA"/>
</dbReference>
<accession>A0AA35QV15</accession>
<dbReference type="AlphaFoldDB" id="A0AA35QV15"/>
<keyword evidence="2" id="KW-1185">Reference proteome</keyword>
<proteinExistence type="predicted"/>
<name>A0AA35QV15_GEOBA</name>
<dbReference type="Proteomes" id="UP001174909">
    <property type="component" value="Unassembled WGS sequence"/>
</dbReference>
<sequence>MRMRTSALIHRTPPGRQKYAACMMARALT</sequence>
<evidence type="ECO:0000313" key="1">
    <source>
        <dbReference type="EMBL" id="CAI7993230.1"/>
    </source>
</evidence>
<organism evidence="1 2">
    <name type="scientific">Geodia barretti</name>
    <name type="common">Barrett's horny sponge</name>
    <dbReference type="NCBI Taxonomy" id="519541"/>
    <lineage>
        <taxon>Eukaryota</taxon>
        <taxon>Metazoa</taxon>
        <taxon>Porifera</taxon>
        <taxon>Demospongiae</taxon>
        <taxon>Heteroscleromorpha</taxon>
        <taxon>Tetractinellida</taxon>
        <taxon>Astrophorina</taxon>
        <taxon>Geodiidae</taxon>
        <taxon>Geodia</taxon>
    </lineage>
</organism>
<reference evidence="1" key="1">
    <citation type="submission" date="2023-03" db="EMBL/GenBank/DDBJ databases">
        <authorList>
            <person name="Steffen K."/>
            <person name="Cardenas P."/>
        </authorList>
    </citation>
    <scope>NUCLEOTIDE SEQUENCE</scope>
</reference>
<comment type="caution">
    <text evidence="1">The sequence shown here is derived from an EMBL/GenBank/DDBJ whole genome shotgun (WGS) entry which is preliminary data.</text>
</comment>
<protein>
    <submittedName>
        <fullName evidence="1">Uncharacterized protein</fullName>
    </submittedName>
</protein>